<dbReference type="AlphaFoldDB" id="A0A9P4S695"/>
<dbReference type="Proteomes" id="UP000799429">
    <property type="component" value="Unassembled WGS sequence"/>
</dbReference>
<keyword evidence="3" id="KW-1185">Reference proteome</keyword>
<protein>
    <submittedName>
        <fullName evidence="2">Uncharacterized protein</fullName>
    </submittedName>
</protein>
<proteinExistence type="predicted"/>
<reference evidence="2" key="1">
    <citation type="journal article" date="2020" name="Stud. Mycol.">
        <title>101 Dothideomycetes genomes: a test case for predicting lifestyles and emergence of pathogens.</title>
        <authorList>
            <person name="Haridas S."/>
            <person name="Albert R."/>
            <person name="Binder M."/>
            <person name="Bloem J."/>
            <person name="Labutti K."/>
            <person name="Salamov A."/>
            <person name="Andreopoulos B."/>
            <person name="Baker S."/>
            <person name="Barry K."/>
            <person name="Bills G."/>
            <person name="Bluhm B."/>
            <person name="Cannon C."/>
            <person name="Castanera R."/>
            <person name="Culley D."/>
            <person name="Daum C."/>
            <person name="Ezra D."/>
            <person name="Gonzalez J."/>
            <person name="Henrissat B."/>
            <person name="Kuo A."/>
            <person name="Liang C."/>
            <person name="Lipzen A."/>
            <person name="Lutzoni F."/>
            <person name="Magnuson J."/>
            <person name="Mondo S."/>
            <person name="Nolan M."/>
            <person name="Ohm R."/>
            <person name="Pangilinan J."/>
            <person name="Park H.-J."/>
            <person name="Ramirez L."/>
            <person name="Alfaro M."/>
            <person name="Sun H."/>
            <person name="Tritt A."/>
            <person name="Yoshinaga Y."/>
            <person name="Zwiers L.-H."/>
            <person name="Turgeon B."/>
            <person name="Goodwin S."/>
            <person name="Spatafora J."/>
            <person name="Crous P."/>
            <person name="Grigoriev I."/>
        </authorList>
    </citation>
    <scope>NUCLEOTIDE SEQUENCE</scope>
    <source>
        <strain evidence="2">CBS 101060</strain>
    </source>
</reference>
<sequence>MRIYELNYNIALNFHRDPRHRPIKSTLLVTLDPLLYFLELIFFGIDAFWDGRFLG</sequence>
<organism evidence="2 3">
    <name type="scientific">Patellaria atrata CBS 101060</name>
    <dbReference type="NCBI Taxonomy" id="1346257"/>
    <lineage>
        <taxon>Eukaryota</taxon>
        <taxon>Fungi</taxon>
        <taxon>Dikarya</taxon>
        <taxon>Ascomycota</taxon>
        <taxon>Pezizomycotina</taxon>
        <taxon>Dothideomycetes</taxon>
        <taxon>Dothideomycetes incertae sedis</taxon>
        <taxon>Patellariales</taxon>
        <taxon>Patellariaceae</taxon>
        <taxon>Patellaria</taxon>
    </lineage>
</organism>
<evidence type="ECO:0000313" key="2">
    <source>
        <dbReference type="EMBL" id="KAF2836911.1"/>
    </source>
</evidence>
<keyword evidence="1" id="KW-0812">Transmembrane</keyword>
<gene>
    <name evidence="2" type="ORF">M501DRAFT_996039</name>
</gene>
<accession>A0A9P4S695</accession>
<feature type="transmembrane region" description="Helical" evidence="1">
    <location>
        <begin position="26"/>
        <end position="49"/>
    </location>
</feature>
<comment type="caution">
    <text evidence="2">The sequence shown here is derived from an EMBL/GenBank/DDBJ whole genome shotgun (WGS) entry which is preliminary data.</text>
</comment>
<evidence type="ECO:0000313" key="3">
    <source>
        <dbReference type="Proteomes" id="UP000799429"/>
    </source>
</evidence>
<dbReference type="EMBL" id="MU006101">
    <property type="protein sequence ID" value="KAF2836911.1"/>
    <property type="molecule type" value="Genomic_DNA"/>
</dbReference>
<keyword evidence="1" id="KW-1133">Transmembrane helix</keyword>
<keyword evidence="1" id="KW-0472">Membrane</keyword>
<evidence type="ECO:0000256" key="1">
    <source>
        <dbReference type="SAM" id="Phobius"/>
    </source>
</evidence>
<name>A0A9P4S695_9PEZI</name>